<organism evidence="1 2">
    <name type="scientific">SAR86 cluster bacterium</name>
    <dbReference type="NCBI Taxonomy" id="2030880"/>
    <lineage>
        <taxon>Bacteria</taxon>
        <taxon>Pseudomonadati</taxon>
        <taxon>Pseudomonadota</taxon>
        <taxon>Gammaproteobacteria</taxon>
        <taxon>SAR86 cluster</taxon>
    </lineage>
</organism>
<protein>
    <submittedName>
        <fullName evidence="1">Uncharacterized protein</fullName>
    </submittedName>
</protein>
<dbReference type="Proteomes" id="UP000228987">
    <property type="component" value="Unassembled WGS sequence"/>
</dbReference>
<accession>A0A2A5C6N3</accession>
<evidence type="ECO:0000313" key="2">
    <source>
        <dbReference type="Proteomes" id="UP000228987"/>
    </source>
</evidence>
<proteinExistence type="predicted"/>
<dbReference type="AlphaFoldDB" id="A0A2A5C6N3"/>
<reference evidence="2" key="1">
    <citation type="submission" date="2017-08" db="EMBL/GenBank/DDBJ databases">
        <title>A dynamic microbial community with high functional redundancy inhabits the cold, oxic subseafloor aquifer.</title>
        <authorList>
            <person name="Tully B.J."/>
            <person name="Wheat C.G."/>
            <person name="Glazer B.T."/>
            <person name="Huber J.A."/>
        </authorList>
    </citation>
    <scope>NUCLEOTIDE SEQUENCE [LARGE SCALE GENOMIC DNA]</scope>
</reference>
<evidence type="ECO:0000313" key="1">
    <source>
        <dbReference type="EMBL" id="PCJ39130.1"/>
    </source>
</evidence>
<dbReference type="EMBL" id="NVWI01000018">
    <property type="protein sequence ID" value="PCJ39130.1"/>
    <property type="molecule type" value="Genomic_DNA"/>
</dbReference>
<name>A0A2A5C6N3_9GAMM</name>
<gene>
    <name evidence="1" type="ORF">COA71_14535</name>
</gene>
<sequence length="106" mass="11168">MAFKLLGAVTSTGVSVSKDLGKVVSHHTVQITTTGDPTAVTVDLEASLDNETFIQIGTHPFPAEDITAGNAMFHVIDKPVQFIQLNLTTLTGGTAPTVSAFYDHVV</sequence>
<comment type="caution">
    <text evidence="1">The sequence shown here is derived from an EMBL/GenBank/DDBJ whole genome shotgun (WGS) entry which is preliminary data.</text>
</comment>